<dbReference type="SUPFAM" id="SSF52266">
    <property type="entry name" value="SGNH hydrolase"/>
    <property type="match status" value="1"/>
</dbReference>
<dbReference type="PANTHER" id="PTHR45648:SF22">
    <property type="entry name" value="GDSL LIPASE_ACYLHYDROLASE FAMILY PROTEIN (AFU_ORTHOLOGUE AFUA_4G14700)"/>
    <property type="match status" value="1"/>
</dbReference>
<feature type="compositionally biased region" description="Polar residues" evidence="2">
    <location>
        <begin position="95"/>
        <end position="104"/>
    </location>
</feature>
<evidence type="ECO:0000313" key="5">
    <source>
        <dbReference type="Proteomes" id="UP000567885"/>
    </source>
</evidence>
<keyword evidence="3" id="KW-0732">Signal</keyword>
<accession>A0A8H5T941</accession>
<name>A0A8H5T941_FUSHE</name>
<feature type="signal peptide" evidence="3">
    <location>
        <begin position="1"/>
        <end position="22"/>
    </location>
</feature>
<evidence type="ECO:0000256" key="1">
    <source>
        <dbReference type="ARBA" id="ARBA00022801"/>
    </source>
</evidence>
<dbReference type="CDD" id="cd01846">
    <property type="entry name" value="fatty_acyltransferase_like"/>
    <property type="match status" value="1"/>
</dbReference>
<dbReference type="EMBL" id="JAAGWQ010000124">
    <property type="protein sequence ID" value="KAF5665293.1"/>
    <property type="molecule type" value="Genomic_DNA"/>
</dbReference>
<dbReference type="Proteomes" id="UP000567885">
    <property type="component" value="Unassembled WGS sequence"/>
</dbReference>
<feature type="region of interest" description="Disordered" evidence="2">
    <location>
        <begin position="94"/>
        <end position="121"/>
    </location>
</feature>
<keyword evidence="1" id="KW-0378">Hydrolase</keyword>
<dbReference type="Pfam" id="PF00657">
    <property type="entry name" value="Lipase_GDSL"/>
    <property type="match status" value="1"/>
</dbReference>
<reference evidence="4 5" key="1">
    <citation type="submission" date="2020-05" db="EMBL/GenBank/DDBJ databases">
        <title>Identification and distribution of gene clusters putatively required for synthesis of sphingolipid metabolism inhibitors in phylogenetically diverse species of the filamentous fungus Fusarium.</title>
        <authorList>
            <person name="Kim H.-S."/>
            <person name="Busman M."/>
            <person name="Brown D.W."/>
            <person name="Divon H."/>
            <person name="Uhlig S."/>
            <person name="Proctor R.H."/>
        </authorList>
    </citation>
    <scope>NUCLEOTIDE SEQUENCE [LARGE SCALE GENOMIC DNA]</scope>
    <source>
        <strain evidence="4 5">NRRL 20693</strain>
    </source>
</reference>
<dbReference type="OrthoDB" id="1600564at2759"/>
<evidence type="ECO:0000256" key="3">
    <source>
        <dbReference type="SAM" id="SignalP"/>
    </source>
</evidence>
<comment type="caution">
    <text evidence="4">The sequence shown here is derived from an EMBL/GenBank/DDBJ whole genome shotgun (WGS) entry which is preliminary data.</text>
</comment>
<protein>
    <submittedName>
        <fullName evidence="4">Anter-specific proline-rich APG</fullName>
    </submittedName>
</protein>
<evidence type="ECO:0000256" key="2">
    <source>
        <dbReference type="SAM" id="MobiDB-lite"/>
    </source>
</evidence>
<dbReference type="InterPro" id="IPR051058">
    <property type="entry name" value="GDSL_Est/Lipase"/>
</dbReference>
<organism evidence="4 5">
    <name type="scientific">Fusarium heterosporum</name>
    <dbReference type="NCBI Taxonomy" id="42747"/>
    <lineage>
        <taxon>Eukaryota</taxon>
        <taxon>Fungi</taxon>
        <taxon>Dikarya</taxon>
        <taxon>Ascomycota</taxon>
        <taxon>Pezizomycotina</taxon>
        <taxon>Sordariomycetes</taxon>
        <taxon>Hypocreomycetidae</taxon>
        <taxon>Hypocreales</taxon>
        <taxon>Nectriaceae</taxon>
        <taxon>Fusarium</taxon>
        <taxon>Fusarium heterosporum species complex</taxon>
    </lineage>
</organism>
<dbReference type="Gene3D" id="3.40.50.1110">
    <property type="entry name" value="SGNH hydrolase"/>
    <property type="match status" value="1"/>
</dbReference>
<sequence length="427" mass="47805">MAVYSYNHVLLSFFLFFRHIRSSNLPVETTVDAAIPSETEGSEDATVPATTNAEVVNTETATAGDDNTSHDISETTVVTPDQSSRIIPGNADVNELTTQSSTGDLTVPTDSRHRRQQSSAYRRQYTTAAPSDHFNKKGFDFTKITKIISFGDSWTDTRFNVSGQQPSSSDPIGNYGKTSSNGKMWPMYLTTQYNKSSILLYNMAVGGAVVDKDIVTTGPNDVDTQVHDKFQVYAQQPDLFPPKETLWTVFIGINDIYRTIDQADQENTIITIIERIRELTTDLYSYGARQFLFISTPPQSLFPNNRPKDIAPKLKAASESWNKKLRSLVHNLDRDLAHSTFFFFDIVPLITAVTDDPSQFPETAIYKSNSFCTDYKAGTSVPDFKSDKCEYNALEYMYIDGAHPTQGFHQVLARKISEQLIGRHSIN</sequence>
<evidence type="ECO:0000313" key="4">
    <source>
        <dbReference type="EMBL" id="KAF5665293.1"/>
    </source>
</evidence>
<proteinExistence type="predicted"/>
<feature type="chain" id="PRO_5034462715" evidence="3">
    <location>
        <begin position="23"/>
        <end position="427"/>
    </location>
</feature>
<gene>
    <name evidence="4" type="ORF">FHETE_6653</name>
</gene>
<dbReference type="InterPro" id="IPR036514">
    <property type="entry name" value="SGNH_hydro_sf"/>
</dbReference>
<dbReference type="PANTHER" id="PTHR45648">
    <property type="entry name" value="GDSL LIPASE/ACYLHYDROLASE FAMILY PROTEIN (AFU_ORTHOLOGUE AFUA_4G14700)"/>
    <property type="match status" value="1"/>
</dbReference>
<dbReference type="AlphaFoldDB" id="A0A8H5T941"/>
<keyword evidence="5" id="KW-1185">Reference proteome</keyword>
<dbReference type="GO" id="GO:0016788">
    <property type="term" value="F:hydrolase activity, acting on ester bonds"/>
    <property type="evidence" value="ECO:0007669"/>
    <property type="project" value="InterPro"/>
</dbReference>
<dbReference type="InterPro" id="IPR001087">
    <property type="entry name" value="GDSL"/>
</dbReference>